<reference evidence="1" key="1">
    <citation type="submission" date="2020-05" db="EMBL/GenBank/DDBJ databases">
        <authorList>
            <person name="Chiriac C."/>
            <person name="Salcher M."/>
            <person name="Ghai R."/>
            <person name="Kavagutti S V."/>
        </authorList>
    </citation>
    <scope>NUCLEOTIDE SEQUENCE</scope>
</reference>
<proteinExistence type="predicted"/>
<accession>A0A6J5PR68</accession>
<dbReference type="EMBL" id="LR796923">
    <property type="protein sequence ID" value="CAB4174390.1"/>
    <property type="molecule type" value="Genomic_DNA"/>
</dbReference>
<sequence length="183" mass="20999">MHNAHLYVMMKERCGLMEAMQVESIRSYVRSQKKWFPKESAMKFNVPIEKDTLFAQELFALISEHVSDLADEHEKLPNRIIFSGALGKELHDFILDKEWNFKGFGLDRVNGIVDSVTFKYDKPFTQTENRFGTTFEGGTLHDKTINGIPGPGTAQKIISSYSQPSFSIERTVRPEKRILLSRP</sequence>
<protein>
    <submittedName>
        <fullName evidence="1">Uncharacterized protein</fullName>
    </submittedName>
</protein>
<gene>
    <name evidence="1" type="ORF">UFOVP972_39</name>
</gene>
<organism evidence="1">
    <name type="scientific">uncultured Caudovirales phage</name>
    <dbReference type="NCBI Taxonomy" id="2100421"/>
    <lineage>
        <taxon>Viruses</taxon>
        <taxon>Duplodnaviria</taxon>
        <taxon>Heunggongvirae</taxon>
        <taxon>Uroviricota</taxon>
        <taxon>Caudoviricetes</taxon>
        <taxon>Peduoviridae</taxon>
        <taxon>Maltschvirus</taxon>
        <taxon>Maltschvirus maltsch</taxon>
    </lineage>
</organism>
<evidence type="ECO:0000313" key="1">
    <source>
        <dbReference type="EMBL" id="CAB4174390.1"/>
    </source>
</evidence>
<name>A0A6J5PR68_9CAUD</name>